<dbReference type="InterPro" id="IPR050624">
    <property type="entry name" value="HTH-type_Tx_Regulator"/>
</dbReference>
<evidence type="ECO:0000313" key="6">
    <source>
        <dbReference type="Proteomes" id="UP000288024"/>
    </source>
</evidence>
<dbReference type="GO" id="GO:0003677">
    <property type="term" value="F:DNA binding"/>
    <property type="evidence" value="ECO:0007669"/>
    <property type="project" value="UniProtKB-UniRule"/>
</dbReference>
<dbReference type="Pfam" id="PF14278">
    <property type="entry name" value="TetR_C_8"/>
    <property type="match status" value="1"/>
</dbReference>
<dbReference type="Gene3D" id="1.10.357.10">
    <property type="entry name" value="Tetracycline Repressor, domain 2"/>
    <property type="match status" value="1"/>
</dbReference>
<evidence type="ECO:0000256" key="1">
    <source>
        <dbReference type="ARBA" id="ARBA00022491"/>
    </source>
</evidence>
<feature type="DNA-binding region" description="H-T-H motif" evidence="3">
    <location>
        <begin position="36"/>
        <end position="55"/>
    </location>
</feature>
<feature type="domain" description="HTH tetR-type" evidence="4">
    <location>
        <begin position="13"/>
        <end position="73"/>
    </location>
</feature>
<protein>
    <submittedName>
        <fullName evidence="5">TetR/AcrR family transcriptional regulator</fullName>
    </submittedName>
</protein>
<dbReference type="InterPro" id="IPR009057">
    <property type="entry name" value="Homeodomain-like_sf"/>
</dbReference>
<dbReference type="SUPFAM" id="SSF46689">
    <property type="entry name" value="Homeodomain-like"/>
    <property type="match status" value="1"/>
</dbReference>
<dbReference type="RefSeq" id="WP_127735786.1">
    <property type="nucleotide sequence ID" value="NZ_CAJCKN010000052.1"/>
</dbReference>
<evidence type="ECO:0000256" key="3">
    <source>
        <dbReference type="PROSITE-ProRule" id="PRU00335"/>
    </source>
</evidence>
<keyword evidence="1" id="KW-0678">Repressor</keyword>
<dbReference type="PANTHER" id="PTHR43479">
    <property type="entry name" value="ACREF/ENVCD OPERON REPRESSOR-RELATED"/>
    <property type="match status" value="1"/>
</dbReference>
<name>A0A437KGY0_9BACI</name>
<evidence type="ECO:0000313" key="5">
    <source>
        <dbReference type="EMBL" id="RVT67522.1"/>
    </source>
</evidence>
<accession>A0A437KGY0</accession>
<dbReference type="InterPro" id="IPR039532">
    <property type="entry name" value="TetR_C_Firmicutes"/>
</dbReference>
<dbReference type="Proteomes" id="UP000288024">
    <property type="component" value="Unassembled WGS sequence"/>
</dbReference>
<reference evidence="5 6" key="1">
    <citation type="submission" date="2019-01" db="EMBL/GenBank/DDBJ databases">
        <title>Bacillus sp. M5HDSG1-1, whole genome shotgun sequence.</title>
        <authorList>
            <person name="Tuo L."/>
        </authorList>
    </citation>
    <scope>NUCLEOTIDE SEQUENCE [LARGE SCALE GENOMIC DNA]</scope>
    <source>
        <strain evidence="5 6">M5HDSG1-1</strain>
    </source>
</reference>
<sequence>MSSKNEYLDKRILKSKKALKAAFLLLMQEKNFKDITITDIVQTADLNRGTFYKHFAYKEELLNEIMDDVMTDFIASYREPYKNSETFEVSKLTSNAIKVFDHVQKHASFYKLIIHSEIFAGFPYKLCHVLKELSIQDLHVHENDAHIDRELAASYSAYAIYGMIIEWIEAGFKYSSSYMAEQLLLIINRNTTVGVFKPSIENT</sequence>
<dbReference type="AlphaFoldDB" id="A0A437KGY0"/>
<evidence type="ECO:0000259" key="4">
    <source>
        <dbReference type="PROSITE" id="PS50977"/>
    </source>
</evidence>
<keyword evidence="2 3" id="KW-0238">DNA-binding</keyword>
<dbReference type="Pfam" id="PF00440">
    <property type="entry name" value="TetR_N"/>
    <property type="match status" value="1"/>
</dbReference>
<comment type="caution">
    <text evidence="5">The sequence shown here is derived from an EMBL/GenBank/DDBJ whole genome shotgun (WGS) entry which is preliminary data.</text>
</comment>
<gene>
    <name evidence="5" type="ORF">EM808_03315</name>
</gene>
<dbReference type="EMBL" id="RZTZ01000001">
    <property type="protein sequence ID" value="RVT67522.1"/>
    <property type="molecule type" value="Genomic_DNA"/>
</dbReference>
<keyword evidence="6" id="KW-1185">Reference proteome</keyword>
<dbReference type="PANTHER" id="PTHR43479:SF7">
    <property type="entry name" value="TETR-FAMILY TRANSCRIPTIONAL REGULATOR"/>
    <property type="match status" value="1"/>
</dbReference>
<proteinExistence type="predicted"/>
<dbReference type="InterPro" id="IPR001647">
    <property type="entry name" value="HTH_TetR"/>
</dbReference>
<organism evidence="5 6">
    <name type="scientific">Niallia taxi</name>
    <dbReference type="NCBI Taxonomy" id="2499688"/>
    <lineage>
        <taxon>Bacteria</taxon>
        <taxon>Bacillati</taxon>
        <taxon>Bacillota</taxon>
        <taxon>Bacilli</taxon>
        <taxon>Bacillales</taxon>
        <taxon>Bacillaceae</taxon>
        <taxon>Niallia</taxon>
    </lineage>
</organism>
<dbReference type="PROSITE" id="PS50977">
    <property type="entry name" value="HTH_TETR_2"/>
    <property type="match status" value="1"/>
</dbReference>
<evidence type="ECO:0000256" key="2">
    <source>
        <dbReference type="ARBA" id="ARBA00023125"/>
    </source>
</evidence>